<feature type="transmembrane region" description="Helical" evidence="2">
    <location>
        <begin position="42"/>
        <end position="61"/>
    </location>
</feature>
<evidence type="ECO:0008006" key="5">
    <source>
        <dbReference type="Google" id="ProtNLM"/>
    </source>
</evidence>
<keyword evidence="2" id="KW-1133">Transmembrane helix</keyword>
<keyword evidence="4" id="KW-1185">Reference proteome</keyword>
<evidence type="ECO:0000313" key="4">
    <source>
        <dbReference type="Proteomes" id="UP000636918"/>
    </source>
</evidence>
<comment type="caution">
    <text evidence="3">The sequence shown here is derived from an EMBL/GenBank/DDBJ whole genome shotgun (WGS) entry which is preliminary data.</text>
</comment>
<name>A0ABS1LAV5_9ACTN</name>
<keyword evidence="2" id="KW-0472">Membrane</keyword>
<evidence type="ECO:0000256" key="1">
    <source>
        <dbReference type="SAM" id="MobiDB-lite"/>
    </source>
</evidence>
<keyword evidence="2" id="KW-0812">Transmembrane</keyword>
<dbReference type="RefSeq" id="WP_201938113.1">
    <property type="nucleotide sequence ID" value="NZ_JAERSG010000004.1"/>
</dbReference>
<proteinExistence type="predicted"/>
<organism evidence="3 4">
    <name type="scientific">Nocardioides baculatus</name>
    <dbReference type="NCBI Taxonomy" id="2801337"/>
    <lineage>
        <taxon>Bacteria</taxon>
        <taxon>Bacillati</taxon>
        <taxon>Actinomycetota</taxon>
        <taxon>Actinomycetes</taxon>
        <taxon>Propionibacteriales</taxon>
        <taxon>Nocardioidaceae</taxon>
        <taxon>Nocardioides</taxon>
    </lineage>
</organism>
<evidence type="ECO:0000313" key="3">
    <source>
        <dbReference type="EMBL" id="MBL0748815.1"/>
    </source>
</evidence>
<dbReference type="Proteomes" id="UP000636918">
    <property type="component" value="Unassembled WGS sequence"/>
</dbReference>
<sequence>MNTPLEDQVHDALHRRVDPIQHAPLTVTDVRHRARRIQRRRAAVAGGAVAAVLAIAIPVGLSATGTNQRSDVPPATQSPSPTPSPSPAPEVTSGTIEVDPESAEVVEQTPVPLLDVDGPTLITPDGTLDLPAAYDTLTPYLDGWAGVARYDEPDKSGAFIEFLGEDLRVDDGGVPTGGLVESPDGARIAWSEYDGTRWRVMVADPAGGTEPVETTFAPTAEEEPVIPVGFVSDDAVAVRAMYNIGDPKTFVASGGQPVEVPGLLQADTASSTLGVVAGITEFRPDATCSGVVDAAAGGGRPAWTTCDHRLGPFSATGTYVVGTLPEAESGSRDITVLDATTGEEVLTFEAALPRRTVGGFWTQMTWVGDEALVVRLASGEDYVMMRLGLDGSVQRIGIESAGVSGLKVAMPS</sequence>
<accession>A0ABS1LAV5</accession>
<dbReference type="SUPFAM" id="SSF69304">
    <property type="entry name" value="Tricorn protease N-terminal domain"/>
    <property type="match status" value="1"/>
</dbReference>
<dbReference type="EMBL" id="JAERSG010000004">
    <property type="protein sequence ID" value="MBL0748815.1"/>
    <property type="molecule type" value="Genomic_DNA"/>
</dbReference>
<reference evidence="3 4" key="1">
    <citation type="submission" date="2021-01" db="EMBL/GenBank/DDBJ databases">
        <title>Genome seq and assembly of Nocardiodes sp. G10.</title>
        <authorList>
            <person name="Chhetri G."/>
        </authorList>
    </citation>
    <scope>NUCLEOTIDE SEQUENCE [LARGE SCALE GENOMIC DNA]</scope>
    <source>
        <strain evidence="3 4">G10</strain>
    </source>
</reference>
<gene>
    <name evidence="3" type="ORF">JI751_14435</name>
</gene>
<protein>
    <recommendedName>
        <fullName evidence="5">WD40 repeat domain-containing protein</fullName>
    </recommendedName>
</protein>
<evidence type="ECO:0000256" key="2">
    <source>
        <dbReference type="SAM" id="Phobius"/>
    </source>
</evidence>
<feature type="region of interest" description="Disordered" evidence="1">
    <location>
        <begin position="64"/>
        <end position="94"/>
    </location>
</feature>